<gene>
    <name evidence="2" type="ORF">WJU22_13505</name>
</gene>
<keyword evidence="1" id="KW-0812">Transmembrane</keyword>
<feature type="transmembrane region" description="Helical" evidence="1">
    <location>
        <begin position="12"/>
        <end position="29"/>
    </location>
</feature>
<accession>A0ABZ2YWL3</accession>
<name>A0ABZ2YWL3_9BACT</name>
<feature type="transmembrane region" description="Helical" evidence="1">
    <location>
        <begin position="92"/>
        <end position="113"/>
    </location>
</feature>
<feature type="transmembrane region" description="Helical" evidence="1">
    <location>
        <begin position="153"/>
        <end position="171"/>
    </location>
</feature>
<evidence type="ECO:0000313" key="2">
    <source>
        <dbReference type="EMBL" id="WZN43915.1"/>
    </source>
</evidence>
<sequence>MKSITFNWQDFSRTMVIYVVATILFLAIRSTSLELGGKADFAFFLVFPLSLILGMRPFSWFSLALIPITLGICAVTGFFILGGLNHGGTSFWGLYLFSSLMTAGFVVGVLHFCRPMRYPVWVFVATAGFKMIAFWVFQAHYMLRDTATDNFNIFLLFNSLMVLPLATGMALESKGSLPEEAVA</sequence>
<dbReference type="EMBL" id="CP150096">
    <property type="protein sequence ID" value="WZN43915.1"/>
    <property type="molecule type" value="Genomic_DNA"/>
</dbReference>
<evidence type="ECO:0000313" key="3">
    <source>
        <dbReference type="Proteomes" id="UP001449657"/>
    </source>
</evidence>
<organism evidence="2 3">
    <name type="scientific">Chitinophaga caseinilytica</name>
    <dbReference type="NCBI Taxonomy" id="2267521"/>
    <lineage>
        <taxon>Bacteria</taxon>
        <taxon>Pseudomonadati</taxon>
        <taxon>Bacteroidota</taxon>
        <taxon>Chitinophagia</taxon>
        <taxon>Chitinophagales</taxon>
        <taxon>Chitinophagaceae</taxon>
        <taxon>Chitinophaga</taxon>
    </lineage>
</organism>
<proteinExistence type="predicted"/>
<feature type="transmembrane region" description="Helical" evidence="1">
    <location>
        <begin position="60"/>
        <end position="80"/>
    </location>
</feature>
<dbReference type="RefSeq" id="WP_341838709.1">
    <property type="nucleotide sequence ID" value="NZ_CP149792.1"/>
</dbReference>
<keyword evidence="1" id="KW-0472">Membrane</keyword>
<feature type="transmembrane region" description="Helical" evidence="1">
    <location>
        <begin position="120"/>
        <end position="141"/>
    </location>
</feature>
<reference evidence="2 3" key="1">
    <citation type="submission" date="2024-03" db="EMBL/GenBank/DDBJ databases">
        <title>Chitinophaga caseinilytica sp. nov., a casein hydrolysing bacterium isolated from forest soil.</title>
        <authorList>
            <person name="Lee D.S."/>
            <person name="Han D.M."/>
            <person name="Baek J.H."/>
            <person name="Choi D.G."/>
            <person name="Jeon J.H."/>
            <person name="Jeon C.O."/>
        </authorList>
    </citation>
    <scope>NUCLEOTIDE SEQUENCE [LARGE SCALE GENOMIC DNA]</scope>
    <source>
        <strain evidence="2 3">KACC 19118</strain>
    </source>
</reference>
<evidence type="ECO:0000256" key="1">
    <source>
        <dbReference type="SAM" id="Phobius"/>
    </source>
</evidence>
<dbReference type="Proteomes" id="UP001449657">
    <property type="component" value="Chromosome"/>
</dbReference>
<feature type="transmembrane region" description="Helical" evidence="1">
    <location>
        <begin position="35"/>
        <end position="53"/>
    </location>
</feature>
<keyword evidence="1" id="KW-1133">Transmembrane helix</keyword>
<keyword evidence="3" id="KW-1185">Reference proteome</keyword>
<protein>
    <submittedName>
        <fullName evidence="2">Uncharacterized protein</fullName>
    </submittedName>
</protein>